<dbReference type="eggNOG" id="KOG1399">
    <property type="taxonomic scope" value="Eukaryota"/>
</dbReference>
<evidence type="ECO:0000256" key="8">
    <source>
        <dbReference type="RuleBase" id="RU361177"/>
    </source>
</evidence>
<evidence type="ECO:0000313" key="10">
    <source>
        <dbReference type="Proteomes" id="UP000007151"/>
    </source>
</evidence>
<name>A0A212FDS2_DANPL</name>
<dbReference type="AlphaFoldDB" id="A0A212FDS2"/>
<protein>
    <recommendedName>
        <fullName evidence="8">Flavin-containing monooxygenase</fullName>
        <ecNumber evidence="8">1.-.-.-</ecNumber>
    </recommendedName>
</protein>
<dbReference type="InterPro" id="IPR036188">
    <property type="entry name" value="FAD/NAD-bd_sf"/>
</dbReference>
<evidence type="ECO:0000256" key="3">
    <source>
        <dbReference type="ARBA" id="ARBA00022630"/>
    </source>
</evidence>
<dbReference type="EC" id="1.-.-.-" evidence="8"/>
<dbReference type="EMBL" id="AGBW02009018">
    <property type="protein sequence ID" value="OWR51848.1"/>
    <property type="molecule type" value="Genomic_DNA"/>
</dbReference>
<comment type="caution">
    <text evidence="9">The sequence shown here is derived from an EMBL/GenBank/DDBJ whole genome shotgun (WGS) entry which is preliminary data.</text>
</comment>
<evidence type="ECO:0000256" key="6">
    <source>
        <dbReference type="ARBA" id="ARBA00023002"/>
    </source>
</evidence>
<keyword evidence="4 8" id="KW-0274">FAD</keyword>
<dbReference type="GO" id="GO:0050660">
    <property type="term" value="F:flavin adenine dinucleotide binding"/>
    <property type="evidence" value="ECO:0007669"/>
    <property type="project" value="InterPro"/>
</dbReference>
<dbReference type="GO" id="GO:0050661">
    <property type="term" value="F:NADP binding"/>
    <property type="evidence" value="ECO:0007669"/>
    <property type="project" value="InterPro"/>
</dbReference>
<proteinExistence type="inferred from homology"/>
<dbReference type="Gene3D" id="3.50.50.60">
    <property type="entry name" value="FAD/NAD(P)-binding domain"/>
    <property type="match status" value="4"/>
</dbReference>
<keyword evidence="3 8" id="KW-0285">Flavoprotein</keyword>
<dbReference type="KEGG" id="dpl:KGM_211293"/>
<dbReference type="STRING" id="278856.A0A212FDS2"/>
<keyword evidence="6 8" id="KW-0560">Oxidoreductase</keyword>
<comment type="similarity">
    <text evidence="2 8">Belongs to the FMO family.</text>
</comment>
<keyword evidence="7 8" id="KW-0503">Monooxygenase</keyword>
<dbReference type="InterPro" id="IPR020946">
    <property type="entry name" value="Flavin_mOase-like"/>
</dbReference>
<dbReference type="GO" id="GO:0004499">
    <property type="term" value="F:N,N-dimethylaniline monooxygenase activity"/>
    <property type="evidence" value="ECO:0007669"/>
    <property type="project" value="InterPro"/>
</dbReference>
<organism evidence="9 10">
    <name type="scientific">Danaus plexippus plexippus</name>
    <dbReference type="NCBI Taxonomy" id="278856"/>
    <lineage>
        <taxon>Eukaryota</taxon>
        <taxon>Metazoa</taxon>
        <taxon>Ecdysozoa</taxon>
        <taxon>Arthropoda</taxon>
        <taxon>Hexapoda</taxon>
        <taxon>Insecta</taxon>
        <taxon>Pterygota</taxon>
        <taxon>Neoptera</taxon>
        <taxon>Endopterygota</taxon>
        <taxon>Lepidoptera</taxon>
        <taxon>Glossata</taxon>
        <taxon>Ditrysia</taxon>
        <taxon>Papilionoidea</taxon>
        <taxon>Nymphalidae</taxon>
        <taxon>Danainae</taxon>
        <taxon>Danaini</taxon>
        <taxon>Danaina</taxon>
        <taxon>Danaus</taxon>
        <taxon>Danaus</taxon>
    </lineage>
</organism>
<dbReference type="InParanoid" id="A0A212FDS2"/>
<dbReference type="FunFam" id="3.50.50.60:FF:000138">
    <property type="entry name" value="Flavin-containing monooxygenase"/>
    <property type="match status" value="2"/>
</dbReference>
<evidence type="ECO:0000256" key="7">
    <source>
        <dbReference type="ARBA" id="ARBA00023033"/>
    </source>
</evidence>
<evidence type="ECO:0000313" key="9">
    <source>
        <dbReference type="EMBL" id="OWR51848.1"/>
    </source>
</evidence>
<dbReference type="InterPro" id="IPR050346">
    <property type="entry name" value="FMO-like"/>
</dbReference>
<dbReference type="PANTHER" id="PTHR23023">
    <property type="entry name" value="DIMETHYLANILINE MONOOXYGENASE"/>
    <property type="match status" value="1"/>
</dbReference>
<dbReference type="PRINTS" id="PR00370">
    <property type="entry name" value="FMOXYGENASE"/>
</dbReference>
<sequence>MRKHIFHESEGFSTNEFTYDLEFKRHGHNESGILCYLRIPRIRDNYNKPANPYTCVIGAGYSGLAAARYLQQYGLKFTVFERTKYVGGTWRFDPHIGVDEDGVPVSTSQYKYLKINSPRQTMEYDGYPFPDDTPSFVSGVCFYNYIKSFVKQYDLMKNIQLRSYVKSVKRLEDTWELTYTRTDTHENDTVYCDFVVVAIGQYNKPHVGKFSGLDEFEGTVIHSHDYKCPETYKNSNVLVVGGGPSGLDIAIQLQKVAKKIVHSHHLRYNEPQLPENYVKKPDIKNFVRNGVFFNDTSFEELDHVILATGYRIHHPFLDRSSGLLITNKYLMPLHNQVINIREPSLMFIGISKQYINKILNAQAEYIALFIAGKFELPSEEEMLEMWMTKHAPRKLKDINSFVTEPLEKPHTCIIGAGYSGLATARHLQQYGLNFTVFERTKDIGGTWRFDPNVGVDEDGVPVSTSQYKYLRTNSPRESMAFTEFAFPESTPTFPTGTCFYKYIKSFVKHFHLLPYVQLRSYVVSVKLANKQWELLYYRPHYRETKAVFCDYVVIATGQYIKPHIPNYDGINDFKGNIIHSHDYKYPELYKNRKVLLVGAGPSGLDLALQLSNITTKLVHSHHLEYNEPYFSKSYIKKPDIKAFVSNGVIFKDMTSEDVEHVIFATGFKRDYPFLDESSGLIVTPHFVLPLHNQIVNIRRPTMLFVGVVKHFMNRILDAQAEYIASLISGQFELPTQEEMLEKWLLDNGNKKLNDMHNIVPHVKNILKI</sequence>
<comment type="cofactor">
    <cofactor evidence="1 8">
        <name>FAD</name>
        <dbReference type="ChEBI" id="CHEBI:57692"/>
    </cofactor>
</comment>
<dbReference type="Proteomes" id="UP000007151">
    <property type="component" value="Unassembled WGS sequence"/>
</dbReference>
<keyword evidence="5" id="KW-0521">NADP</keyword>
<evidence type="ECO:0000256" key="2">
    <source>
        <dbReference type="ARBA" id="ARBA00009183"/>
    </source>
</evidence>
<evidence type="ECO:0000256" key="1">
    <source>
        <dbReference type="ARBA" id="ARBA00001974"/>
    </source>
</evidence>
<dbReference type="InterPro" id="IPR000960">
    <property type="entry name" value="Flavin_mOase"/>
</dbReference>
<dbReference type="SUPFAM" id="SSF51905">
    <property type="entry name" value="FAD/NAD(P)-binding domain"/>
    <property type="match status" value="3"/>
</dbReference>
<gene>
    <name evidence="9" type="ORF">KGM_211293</name>
</gene>
<accession>A0A212FDS2</accession>
<evidence type="ECO:0000256" key="4">
    <source>
        <dbReference type="ARBA" id="ARBA00022827"/>
    </source>
</evidence>
<evidence type="ECO:0000256" key="5">
    <source>
        <dbReference type="ARBA" id="ARBA00022857"/>
    </source>
</evidence>
<reference evidence="9 10" key="1">
    <citation type="journal article" date="2011" name="Cell">
        <title>The monarch butterfly genome yields insights into long-distance migration.</title>
        <authorList>
            <person name="Zhan S."/>
            <person name="Merlin C."/>
            <person name="Boore J.L."/>
            <person name="Reppert S.M."/>
        </authorList>
    </citation>
    <scope>NUCLEOTIDE SEQUENCE [LARGE SCALE GENOMIC DNA]</scope>
    <source>
        <strain evidence="9">F-2</strain>
    </source>
</reference>
<dbReference type="Pfam" id="PF00743">
    <property type="entry name" value="FMO-like"/>
    <property type="match status" value="4"/>
</dbReference>
<keyword evidence="10" id="KW-1185">Reference proteome</keyword>